<dbReference type="SMART" id="SM00355">
    <property type="entry name" value="ZnF_C2H2"/>
    <property type="match status" value="2"/>
</dbReference>
<sequence length="202" mass="22944">MGDNQAITLLSFDGPMETALSDESFQIPPEMMTTFDQFMSCCHSTTDIQYADPRDDDAIASESSEAKTVGKDPNGFMETCLREEWEKADKLRQQVDLNHGDKQLMEDRQKACLVWSERNRDIGPVPQVKSKSTGGKVGENVKAPMPKTLKCPFCETWTQTFTTLKRHLNLELKDYKPFECEVCQAGFCRSDALKQHAKVHQR</sequence>
<organism evidence="6 7">
    <name type="scientific">Maudiozyma humilis</name>
    <name type="common">Sour dough yeast</name>
    <name type="synonym">Kazachstania humilis</name>
    <dbReference type="NCBI Taxonomy" id="51915"/>
    <lineage>
        <taxon>Eukaryota</taxon>
        <taxon>Fungi</taxon>
        <taxon>Dikarya</taxon>
        <taxon>Ascomycota</taxon>
        <taxon>Saccharomycotina</taxon>
        <taxon>Saccharomycetes</taxon>
        <taxon>Saccharomycetales</taxon>
        <taxon>Saccharomycetaceae</taxon>
        <taxon>Maudiozyma</taxon>
    </lineage>
</organism>
<comment type="caution">
    <text evidence="6">The sequence shown here is derived from an EMBL/GenBank/DDBJ whole genome shotgun (WGS) entry which is preliminary data.</text>
</comment>
<keyword evidence="2 4" id="KW-0863">Zinc-finger</keyword>
<gene>
    <name evidence="6" type="ORF">DAKH74_024160</name>
</gene>
<dbReference type="FunFam" id="3.30.160.60:FF:000446">
    <property type="entry name" value="Zinc finger protein"/>
    <property type="match status" value="1"/>
</dbReference>
<dbReference type="EMBL" id="BTGD01000006">
    <property type="protein sequence ID" value="GMM55800.1"/>
    <property type="molecule type" value="Genomic_DNA"/>
</dbReference>
<evidence type="ECO:0000256" key="4">
    <source>
        <dbReference type="PROSITE-ProRule" id="PRU00042"/>
    </source>
</evidence>
<evidence type="ECO:0000256" key="2">
    <source>
        <dbReference type="ARBA" id="ARBA00022771"/>
    </source>
</evidence>
<evidence type="ECO:0000313" key="7">
    <source>
        <dbReference type="Proteomes" id="UP001377567"/>
    </source>
</evidence>
<dbReference type="GO" id="GO:0008270">
    <property type="term" value="F:zinc ion binding"/>
    <property type="evidence" value="ECO:0007669"/>
    <property type="project" value="UniProtKB-KW"/>
</dbReference>
<dbReference type="Gene3D" id="3.30.160.60">
    <property type="entry name" value="Classic Zinc Finger"/>
    <property type="match status" value="1"/>
</dbReference>
<evidence type="ECO:0000313" key="6">
    <source>
        <dbReference type="EMBL" id="GMM55800.1"/>
    </source>
</evidence>
<name>A0AAV5RWJ5_MAUHU</name>
<evidence type="ECO:0000256" key="1">
    <source>
        <dbReference type="ARBA" id="ARBA00022723"/>
    </source>
</evidence>
<dbReference type="PROSITE" id="PS00028">
    <property type="entry name" value="ZINC_FINGER_C2H2_1"/>
    <property type="match status" value="1"/>
</dbReference>
<dbReference type="Proteomes" id="UP001377567">
    <property type="component" value="Unassembled WGS sequence"/>
</dbReference>
<dbReference type="PROSITE" id="PS50157">
    <property type="entry name" value="ZINC_FINGER_C2H2_2"/>
    <property type="match status" value="1"/>
</dbReference>
<evidence type="ECO:0000259" key="5">
    <source>
        <dbReference type="PROSITE" id="PS50157"/>
    </source>
</evidence>
<feature type="domain" description="C2H2-type" evidence="5">
    <location>
        <begin position="178"/>
        <end position="202"/>
    </location>
</feature>
<dbReference type="InterPro" id="IPR013087">
    <property type="entry name" value="Znf_C2H2_type"/>
</dbReference>
<keyword evidence="7" id="KW-1185">Reference proteome</keyword>
<dbReference type="SUPFAM" id="SSF57667">
    <property type="entry name" value="beta-beta-alpha zinc fingers"/>
    <property type="match status" value="1"/>
</dbReference>
<dbReference type="InterPro" id="IPR036236">
    <property type="entry name" value="Znf_C2H2_sf"/>
</dbReference>
<dbReference type="AlphaFoldDB" id="A0AAV5RWJ5"/>
<accession>A0AAV5RWJ5</accession>
<keyword evidence="1" id="KW-0479">Metal-binding</keyword>
<proteinExistence type="predicted"/>
<protein>
    <recommendedName>
        <fullName evidence="5">C2H2-type domain-containing protein</fullName>
    </recommendedName>
</protein>
<keyword evidence="3" id="KW-0862">Zinc</keyword>
<reference evidence="6 7" key="1">
    <citation type="journal article" date="2023" name="Elife">
        <title>Identification of key yeast species and microbe-microbe interactions impacting larval growth of Drosophila in the wild.</title>
        <authorList>
            <person name="Mure A."/>
            <person name="Sugiura Y."/>
            <person name="Maeda R."/>
            <person name="Honda K."/>
            <person name="Sakurai N."/>
            <person name="Takahashi Y."/>
            <person name="Watada M."/>
            <person name="Katoh T."/>
            <person name="Gotoh A."/>
            <person name="Gotoh Y."/>
            <person name="Taniguchi I."/>
            <person name="Nakamura K."/>
            <person name="Hayashi T."/>
            <person name="Katayama T."/>
            <person name="Uemura T."/>
            <person name="Hattori Y."/>
        </authorList>
    </citation>
    <scope>NUCLEOTIDE SEQUENCE [LARGE SCALE GENOMIC DNA]</scope>
    <source>
        <strain evidence="6 7">KH-74</strain>
    </source>
</reference>
<evidence type="ECO:0000256" key="3">
    <source>
        <dbReference type="ARBA" id="ARBA00022833"/>
    </source>
</evidence>